<feature type="non-terminal residue" evidence="7">
    <location>
        <position position="79"/>
    </location>
</feature>
<feature type="non-terminal residue" evidence="7">
    <location>
        <position position="1"/>
    </location>
</feature>
<dbReference type="Pfam" id="PF00872">
    <property type="entry name" value="Transposase_mut"/>
    <property type="match status" value="1"/>
</dbReference>
<comment type="function">
    <text evidence="1 6">Required for the transposition of the insertion element.</text>
</comment>
<evidence type="ECO:0000313" key="7">
    <source>
        <dbReference type="EMBL" id="RCS15692.1"/>
    </source>
</evidence>
<keyword evidence="6" id="KW-0814">Transposable element</keyword>
<name>A0A368JYL1_9HYPH</name>
<evidence type="ECO:0000256" key="4">
    <source>
        <dbReference type="ARBA" id="ARBA00023125"/>
    </source>
</evidence>
<sequence length="79" mass="9266">KVREISHMLKAIHAQESREAAQEKAAMIIEDLRRQKLGKAADLIEAHIDETLTFYAFPDSHWLKIRTNNPLERIMKEIR</sequence>
<evidence type="ECO:0000256" key="1">
    <source>
        <dbReference type="ARBA" id="ARBA00002190"/>
    </source>
</evidence>
<reference evidence="7 8" key="1">
    <citation type="submission" date="2018-07" db="EMBL/GenBank/DDBJ databases">
        <title>The draft genome of Phyllobacterium salinisoli.</title>
        <authorList>
            <person name="Liu L."/>
            <person name="Li L."/>
            <person name="Zhang X."/>
            <person name="Liang L."/>
        </authorList>
    </citation>
    <scope>NUCLEOTIDE SEQUENCE [LARGE SCALE GENOMIC DNA]</scope>
    <source>
        <strain evidence="7 8">LLAN61</strain>
    </source>
</reference>
<dbReference type="PANTHER" id="PTHR33217:SF7">
    <property type="entry name" value="TRANSPOSASE FOR INSERTION SEQUENCE ELEMENT IS1081"/>
    <property type="match status" value="1"/>
</dbReference>
<protein>
    <recommendedName>
        <fullName evidence="6">Mutator family transposase</fullName>
    </recommendedName>
</protein>
<dbReference type="PANTHER" id="PTHR33217">
    <property type="entry name" value="TRANSPOSASE FOR INSERTION SEQUENCE ELEMENT IS1081"/>
    <property type="match status" value="1"/>
</dbReference>
<dbReference type="Proteomes" id="UP000253420">
    <property type="component" value="Unassembled WGS sequence"/>
</dbReference>
<dbReference type="InterPro" id="IPR001207">
    <property type="entry name" value="Transposase_mutator"/>
</dbReference>
<dbReference type="AlphaFoldDB" id="A0A368JYL1"/>
<keyword evidence="5 6" id="KW-0233">DNA recombination</keyword>
<dbReference type="RefSeq" id="WP_200835099.1">
    <property type="nucleotide sequence ID" value="NZ_QOZG01000185.1"/>
</dbReference>
<evidence type="ECO:0000313" key="8">
    <source>
        <dbReference type="Proteomes" id="UP000253420"/>
    </source>
</evidence>
<evidence type="ECO:0000256" key="2">
    <source>
        <dbReference type="ARBA" id="ARBA00010961"/>
    </source>
</evidence>
<comment type="caution">
    <text evidence="7">The sequence shown here is derived from an EMBL/GenBank/DDBJ whole genome shotgun (WGS) entry which is preliminary data.</text>
</comment>
<dbReference type="GO" id="GO:0006313">
    <property type="term" value="P:DNA transposition"/>
    <property type="evidence" value="ECO:0007669"/>
    <property type="project" value="UniProtKB-UniRule"/>
</dbReference>
<accession>A0A368JYL1</accession>
<dbReference type="GO" id="GO:0003677">
    <property type="term" value="F:DNA binding"/>
    <property type="evidence" value="ECO:0007669"/>
    <property type="project" value="UniProtKB-UniRule"/>
</dbReference>
<organism evidence="7 8">
    <name type="scientific">Phyllobacterium salinisoli</name>
    <dbReference type="NCBI Taxonomy" id="1899321"/>
    <lineage>
        <taxon>Bacteria</taxon>
        <taxon>Pseudomonadati</taxon>
        <taxon>Pseudomonadota</taxon>
        <taxon>Alphaproteobacteria</taxon>
        <taxon>Hyphomicrobiales</taxon>
        <taxon>Phyllobacteriaceae</taxon>
        <taxon>Phyllobacterium</taxon>
    </lineage>
</organism>
<dbReference type="GO" id="GO:0004803">
    <property type="term" value="F:transposase activity"/>
    <property type="evidence" value="ECO:0007669"/>
    <property type="project" value="UniProtKB-UniRule"/>
</dbReference>
<dbReference type="EMBL" id="QOZG01000185">
    <property type="protein sequence ID" value="RCS15692.1"/>
    <property type="molecule type" value="Genomic_DNA"/>
</dbReference>
<keyword evidence="3 6" id="KW-0815">Transposition</keyword>
<keyword evidence="8" id="KW-1185">Reference proteome</keyword>
<keyword evidence="4 6" id="KW-0238">DNA-binding</keyword>
<comment type="similarity">
    <text evidence="2 6">Belongs to the transposase mutator family.</text>
</comment>
<evidence type="ECO:0000256" key="6">
    <source>
        <dbReference type="RuleBase" id="RU365089"/>
    </source>
</evidence>
<proteinExistence type="inferred from homology"/>
<gene>
    <name evidence="7" type="ORF">DUT91_25450</name>
</gene>
<evidence type="ECO:0000256" key="3">
    <source>
        <dbReference type="ARBA" id="ARBA00022578"/>
    </source>
</evidence>
<evidence type="ECO:0000256" key="5">
    <source>
        <dbReference type="ARBA" id="ARBA00023172"/>
    </source>
</evidence>